<organism evidence="3 4">
    <name type="scientific">Byssothecium circinans</name>
    <dbReference type="NCBI Taxonomy" id="147558"/>
    <lineage>
        <taxon>Eukaryota</taxon>
        <taxon>Fungi</taxon>
        <taxon>Dikarya</taxon>
        <taxon>Ascomycota</taxon>
        <taxon>Pezizomycotina</taxon>
        <taxon>Dothideomycetes</taxon>
        <taxon>Pleosporomycetidae</taxon>
        <taxon>Pleosporales</taxon>
        <taxon>Massarineae</taxon>
        <taxon>Massarinaceae</taxon>
        <taxon>Byssothecium</taxon>
    </lineage>
</organism>
<dbReference type="InterPro" id="IPR043127">
    <property type="entry name" value="Sec-1-like_dom3a"/>
</dbReference>
<sequence length="686" mass="75648">MASLRDQQITAIQRILNLNAPKQPSDADDANATAVQPANSPILSETGEPIWKVLVFDDFSRDVVSSVLRVNDLRAWGVTIYLPISTTRHMIPDVPVIYLIEPTPTNLQIVTSDLSRSLYSPAYINFISSIPRPLLEDFATQTMTSGTAEHIAQIYDQYLNFIVSEPDLFSLGMPGAYGTLNSNLVPDQELDAVVDRIVSGLFSFVVTLGTMPIIRCEKNGPAEAVSAKLDRKLRDHVLNSKTNLFSGDSKSASNTGSRPVLIIVDRNVDLTAMLSHSWIYQSLVYDVLNMNLNKITMNVPLDKERPEKGSKKQTYDLTASDFFWLRNASLPFPQVAEEVTQEWNKYQEDANEITRKTGTSSIDDLSGDSGQFAAHLKGAMAALPELRERKATITMHMEILETLMEGIKDRKLDQYFQLEEELSKQTKAQILELIKNPDMGKEPLDKLRLFLQWYLTTESEVSRADVESFTQALEAAGANTSSIKYVATVRQLTRMTMITSAPTQSSQPASQLFGGFSSLSSRVTDRFKEAGLGANFEGLLQGVKNFLPANRDLTLTKVTESIMDPANASSSAISKTENYLYFDPRSANARGTLPPASQARNQQGSRMGIEATFGQRRQAFSEAIVFSVGGGSMDEYGNLQEWAKRTSASGASGTGQKRRVIYGSTAILSATDFVNNDLARLGKESS</sequence>
<dbReference type="SUPFAM" id="SSF56815">
    <property type="entry name" value="Sec1/munc18-like (SM) proteins"/>
    <property type="match status" value="1"/>
</dbReference>
<accession>A0A6A5TWP9</accession>
<comment type="similarity">
    <text evidence="1">Belongs to the STXBP/unc-18/SEC1 family.</text>
</comment>
<dbReference type="Gene3D" id="1.25.40.60">
    <property type="match status" value="1"/>
</dbReference>
<dbReference type="PANTHER" id="PTHR11679">
    <property type="entry name" value="VESICLE PROTEIN SORTING-ASSOCIATED"/>
    <property type="match status" value="1"/>
</dbReference>
<dbReference type="InterPro" id="IPR001619">
    <property type="entry name" value="Sec1-like"/>
</dbReference>
<dbReference type="OrthoDB" id="10251230at2759"/>
<dbReference type="EMBL" id="ML976990">
    <property type="protein sequence ID" value="KAF1957051.1"/>
    <property type="molecule type" value="Genomic_DNA"/>
</dbReference>
<reference evidence="3" key="1">
    <citation type="journal article" date="2020" name="Stud. Mycol.">
        <title>101 Dothideomycetes genomes: a test case for predicting lifestyles and emergence of pathogens.</title>
        <authorList>
            <person name="Haridas S."/>
            <person name="Albert R."/>
            <person name="Binder M."/>
            <person name="Bloem J."/>
            <person name="Labutti K."/>
            <person name="Salamov A."/>
            <person name="Andreopoulos B."/>
            <person name="Baker S."/>
            <person name="Barry K."/>
            <person name="Bills G."/>
            <person name="Bluhm B."/>
            <person name="Cannon C."/>
            <person name="Castanera R."/>
            <person name="Culley D."/>
            <person name="Daum C."/>
            <person name="Ezra D."/>
            <person name="Gonzalez J."/>
            <person name="Henrissat B."/>
            <person name="Kuo A."/>
            <person name="Liang C."/>
            <person name="Lipzen A."/>
            <person name="Lutzoni F."/>
            <person name="Magnuson J."/>
            <person name="Mondo S."/>
            <person name="Nolan M."/>
            <person name="Ohm R."/>
            <person name="Pangilinan J."/>
            <person name="Park H.-J."/>
            <person name="Ramirez L."/>
            <person name="Alfaro M."/>
            <person name="Sun H."/>
            <person name="Tritt A."/>
            <person name="Yoshinaga Y."/>
            <person name="Zwiers L.-H."/>
            <person name="Turgeon B."/>
            <person name="Goodwin S."/>
            <person name="Spatafora J."/>
            <person name="Crous P."/>
            <person name="Grigoriev I."/>
        </authorList>
    </citation>
    <scope>NUCLEOTIDE SEQUENCE</scope>
    <source>
        <strain evidence="3">CBS 675.92</strain>
    </source>
</reference>
<dbReference type="PIRSF" id="PIRSF005715">
    <property type="entry name" value="VPS45_Sec1"/>
    <property type="match status" value="1"/>
</dbReference>
<evidence type="ECO:0000313" key="4">
    <source>
        <dbReference type="Proteomes" id="UP000800035"/>
    </source>
</evidence>
<dbReference type="Gene3D" id="3.40.50.1910">
    <property type="match status" value="1"/>
</dbReference>
<dbReference type="InterPro" id="IPR036045">
    <property type="entry name" value="Sec1-like_sf"/>
</dbReference>
<gene>
    <name evidence="3" type="ORF">CC80DRAFT_593062</name>
</gene>
<evidence type="ECO:0000313" key="3">
    <source>
        <dbReference type="EMBL" id="KAF1957051.1"/>
    </source>
</evidence>
<name>A0A6A5TWP9_9PLEO</name>
<dbReference type="Gene3D" id="3.40.50.2060">
    <property type="match status" value="1"/>
</dbReference>
<feature type="region of interest" description="Disordered" evidence="2">
    <location>
        <begin position="21"/>
        <end position="40"/>
    </location>
</feature>
<dbReference type="GO" id="GO:0016192">
    <property type="term" value="P:vesicle-mediated transport"/>
    <property type="evidence" value="ECO:0007669"/>
    <property type="project" value="InterPro"/>
</dbReference>
<keyword evidence="4" id="KW-1185">Reference proteome</keyword>
<dbReference type="InterPro" id="IPR027482">
    <property type="entry name" value="Sec1-like_dom2"/>
</dbReference>
<dbReference type="InterPro" id="IPR043154">
    <property type="entry name" value="Sec-1-like_dom1"/>
</dbReference>
<dbReference type="AlphaFoldDB" id="A0A6A5TWP9"/>
<proteinExistence type="inferred from homology"/>
<dbReference type="Pfam" id="PF00995">
    <property type="entry name" value="Sec1"/>
    <property type="match status" value="1"/>
</dbReference>
<evidence type="ECO:0000256" key="2">
    <source>
        <dbReference type="SAM" id="MobiDB-lite"/>
    </source>
</evidence>
<protein>
    <submittedName>
        <fullName evidence="3">Sec1-like protein</fullName>
    </submittedName>
</protein>
<dbReference type="Proteomes" id="UP000800035">
    <property type="component" value="Unassembled WGS sequence"/>
</dbReference>
<evidence type="ECO:0000256" key="1">
    <source>
        <dbReference type="ARBA" id="ARBA00009884"/>
    </source>
</evidence>
<dbReference type="Gene3D" id="3.90.830.10">
    <property type="entry name" value="Syntaxin Binding Protein 1, Chain A, domain 2"/>
    <property type="match status" value="1"/>
</dbReference>